<reference evidence="9 10" key="1">
    <citation type="submission" date="2024-02" db="EMBL/GenBank/DDBJ databases">
        <title>High-quality chromosome-scale genome assembly of Pensacola bahiagrass (Paspalum notatum Flugge var. saurae).</title>
        <authorList>
            <person name="Vega J.M."/>
            <person name="Podio M."/>
            <person name="Orjuela J."/>
            <person name="Siena L.A."/>
            <person name="Pessino S.C."/>
            <person name="Combes M.C."/>
            <person name="Mariac C."/>
            <person name="Albertini E."/>
            <person name="Pupilli F."/>
            <person name="Ortiz J.P.A."/>
            <person name="Leblanc O."/>
        </authorList>
    </citation>
    <scope>NUCLEOTIDE SEQUENCE [LARGE SCALE GENOMIC DNA]</scope>
    <source>
        <strain evidence="9">R1</strain>
        <tissue evidence="9">Leaf</tissue>
    </source>
</reference>
<comment type="caution">
    <text evidence="8">Lacks conserved residue(s) required for the propagation of feature annotation.</text>
</comment>
<evidence type="ECO:0000256" key="5">
    <source>
        <dbReference type="ARBA" id="ARBA00022989"/>
    </source>
</evidence>
<dbReference type="GO" id="GO:0016192">
    <property type="term" value="P:vesicle-mediated transport"/>
    <property type="evidence" value="ECO:0007669"/>
    <property type="project" value="InterPro"/>
</dbReference>
<evidence type="ECO:0000256" key="7">
    <source>
        <dbReference type="ARBA" id="ARBA00025800"/>
    </source>
</evidence>
<dbReference type="GO" id="GO:0016020">
    <property type="term" value="C:membrane"/>
    <property type="evidence" value="ECO:0007669"/>
    <property type="project" value="UniProtKB-SubCell"/>
</dbReference>
<keyword evidence="2 8" id="KW-0813">Transport</keyword>
<comment type="function">
    <text evidence="8">May be involved in fusion of retrograde transport vesicles derived from an endocytic compartment with the Golgi complex.</text>
</comment>
<keyword evidence="10" id="KW-1185">Reference proteome</keyword>
<comment type="subcellular location">
    <subcellularLocation>
        <location evidence="1 8">Membrane</location>
        <topology evidence="1 8">Multi-pass membrane protein</topology>
    </subcellularLocation>
</comment>
<keyword evidence="6 8" id="KW-0472">Membrane</keyword>
<evidence type="ECO:0000256" key="4">
    <source>
        <dbReference type="ARBA" id="ARBA00022927"/>
    </source>
</evidence>
<dbReference type="PANTHER" id="PTHR23137:SF41">
    <property type="entry name" value="VESICLE TRANSPORT PROTEIN"/>
    <property type="match status" value="1"/>
</dbReference>
<keyword evidence="3 8" id="KW-0812">Transmembrane</keyword>
<dbReference type="EMBL" id="CP144747">
    <property type="protein sequence ID" value="WVZ66892.1"/>
    <property type="molecule type" value="Genomic_DNA"/>
</dbReference>
<dbReference type="Pfam" id="PF04178">
    <property type="entry name" value="Got1"/>
    <property type="match status" value="1"/>
</dbReference>
<evidence type="ECO:0000256" key="1">
    <source>
        <dbReference type="ARBA" id="ARBA00004141"/>
    </source>
</evidence>
<evidence type="ECO:0000256" key="3">
    <source>
        <dbReference type="ARBA" id="ARBA00022692"/>
    </source>
</evidence>
<dbReference type="InterPro" id="IPR011691">
    <property type="entry name" value="Vesicle_transpt_SFT2"/>
</dbReference>
<comment type="similarity">
    <text evidence="7 8">Belongs to the SFT2 family.</text>
</comment>
<dbReference type="PANTHER" id="PTHR23137">
    <property type="entry name" value="VESICLE TRANSPORT PROTEIN-RELATED"/>
    <property type="match status" value="1"/>
</dbReference>
<keyword evidence="4 8" id="KW-0653">Protein transport</keyword>
<evidence type="ECO:0000313" key="9">
    <source>
        <dbReference type="EMBL" id="WVZ66892.1"/>
    </source>
</evidence>
<accession>A0AAQ3T6A3</accession>
<evidence type="ECO:0000256" key="2">
    <source>
        <dbReference type="ARBA" id="ARBA00022448"/>
    </source>
</evidence>
<protein>
    <recommendedName>
        <fullName evidence="8">Vesicle transport protein</fullName>
    </recommendedName>
</protein>
<feature type="transmembrane region" description="Helical" evidence="8">
    <location>
        <begin position="125"/>
        <end position="143"/>
    </location>
</feature>
<dbReference type="Proteomes" id="UP001341281">
    <property type="component" value="Chromosome 03"/>
</dbReference>
<gene>
    <name evidence="9" type="ORF">U9M48_016052</name>
</gene>
<sequence length="214" mass="22734">MQKTAQAWFTGGAAASSAAAGESQPSLLADWNSYAATRSDTSSSSPLPFDIEAAVRSANDTVSGTFSSVTKGVRELPGSFQSATSSLPSGKALMYFGLFLATGIFFVFIAFALFLPVMVIMPQKFAICFTLGCALIIASLFALKGPANQLAHMTSKETTGFRNSFPQTLLVASEATFLSGICWMHGWYNLRFYGASQLFSLSDLLGPSGMCYCP</sequence>
<dbReference type="GO" id="GO:0015031">
    <property type="term" value="P:protein transport"/>
    <property type="evidence" value="ECO:0007669"/>
    <property type="project" value="UniProtKB-KW"/>
</dbReference>
<dbReference type="GO" id="GO:0005737">
    <property type="term" value="C:cytoplasm"/>
    <property type="evidence" value="ECO:0007669"/>
    <property type="project" value="UniProtKB-ARBA"/>
</dbReference>
<dbReference type="GO" id="GO:0012505">
    <property type="term" value="C:endomembrane system"/>
    <property type="evidence" value="ECO:0007669"/>
    <property type="project" value="UniProtKB-ARBA"/>
</dbReference>
<feature type="transmembrane region" description="Helical" evidence="8">
    <location>
        <begin position="92"/>
        <end position="118"/>
    </location>
</feature>
<keyword evidence="5 8" id="KW-1133">Transmembrane helix</keyword>
<dbReference type="InterPro" id="IPR007305">
    <property type="entry name" value="Vesicle_transpt_Got1/SFT2"/>
</dbReference>
<proteinExistence type="inferred from homology"/>
<evidence type="ECO:0000256" key="6">
    <source>
        <dbReference type="ARBA" id="ARBA00023136"/>
    </source>
</evidence>
<evidence type="ECO:0000313" key="10">
    <source>
        <dbReference type="Proteomes" id="UP001341281"/>
    </source>
</evidence>
<evidence type="ECO:0000256" key="8">
    <source>
        <dbReference type="RuleBase" id="RU363111"/>
    </source>
</evidence>
<organism evidence="9 10">
    <name type="scientific">Paspalum notatum var. saurae</name>
    <dbReference type="NCBI Taxonomy" id="547442"/>
    <lineage>
        <taxon>Eukaryota</taxon>
        <taxon>Viridiplantae</taxon>
        <taxon>Streptophyta</taxon>
        <taxon>Embryophyta</taxon>
        <taxon>Tracheophyta</taxon>
        <taxon>Spermatophyta</taxon>
        <taxon>Magnoliopsida</taxon>
        <taxon>Liliopsida</taxon>
        <taxon>Poales</taxon>
        <taxon>Poaceae</taxon>
        <taxon>PACMAD clade</taxon>
        <taxon>Panicoideae</taxon>
        <taxon>Andropogonodae</taxon>
        <taxon>Paspaleae</taxon>
        <taxon>Paspalinae</taxon>
        <taxon>Paspalum</taxon>
    </lineage>
</organism>
<name>A0AAQ3T6A3_PASNO</name>
<dbReference type="AlphaFoldDB" id="A0AAQ3T6A3"/>